<organism evidence="1 2">
    <name type="scientific">Avena sativa</name>
    <name type="common">Oat</name>
    <dbReference type="NCBI Taxonomy" id="4498"/>
    <lineage>
        <taxon>Eukaryota</taxon>
        <taxon>Viridiplantae</taxon>
        <taxon>Streptophyta</taxon>
        <taxon>Embryophyta</taxon>
        <taxon>Tracheophyta</taxon>
        <taxon>Spermatophyta</taxon>
        <taxon>Magnoliopsida</taxon>
        <taxon>Liliopsida</taxon>
        <taxon>Poales</taxon>
        <taxon>Poaceae</taxon>
        <taxon>BOP clade</taxon>
        <taxon>Pooideae</taxon>
        <taxon>Poodae</taxon>
        <taxon>Poeae</taxon>
        <taxon>Poeae Chloroplast Group 1 (Aveneae type)</taxon>
        <taxon>Aveninae</taxon>
        <taxon>Avena</taxon>
    </lineage>
</organism>
<reference evidence="1" key="2">
    <citation type="submission" date="2025-09" db="UniProtKB">
        <authorList>
            <consortium name="EnsemblPlants"/>
        </authorList>
    </citation>
    <scope>IDENTIFICATION</scope>
</reference>
<protein>
    <submittedName>
        <fullName evidence="1">Uncharacterized protein</fullName>
    </submittedName>
</protein>
<reference evidence="1" key="1">
    <citation type="submission" date="2021-05" db="EMBL/GenBank/DDBJ databases">
        <authorList>
            <person name="Scholz U."/>
            <person name="Mascher M."/>
            <person name="Fiebig A."/>
        </authorList>
    </citation>
    <scope>NUCLEOTIDE SEQUENCE [LARGE SCALE GENOMIC DNA]</scope>
</reference>
<evidence type="ECO:0000313" key="1">
    <source>
        <dbReference type="EnsemblPlants" id="AVESA.00010b.r2.3CG0504340.1.CDS.1"/>
    </source>
</evidence>
<dbReference type="Proteomes" id="UP001732700">
    <property type="component" value="Chromosome 3C"/>
</dbReference>
<proteinExistence type="predicted"/>
<evidence type="ECO:0000313" key="2">
    <source>
        <dbReference type="Proteomes" id="UP001732700"/>
    </source>
</evidence>
<sequence>MVCFSYSRCRSAGHGSCLRRLLVRCDVRLRQTHTACTSITASIAGSSTTHAQSGRATRDKTKAFPSSPRSCWQPDVHFPKMTVQNNSHDDSPRKLVVIYAPPGMAGHLVPTAELGNLLVAQGLQVTVVTAGEAEQGAGGSFLAGIAAANPSLSFHCLPAATLPSDVPAGISFEAKVFELARASNPDLRAFLRSASPAALVIDFFCSSALHVGAELGIPTYFFLTTCVASVALCLYQPVIHEQTTLSFRDLGGDLVHAPGLPPIPADHMAAALLDRDSWSNKLFLDLSEQLCNSQGVIVNSCRSLEPRATAAIVSGLCTFPGRRTPPLYCVGPLVKPEEDAGTTKRHECLAWLDGQPKASVVFLCFGSLGRFSAKQTKQIAAGLETSGQRFLWAVRRPPGDVHQLPDDDLDALFPEGFLQRTRGRGLVVMSWAPQREVLAHSAVGGFVTHCGWNSVLEAVMAGVPMLAWPLYAEQRMNKVFLVEEMRLAVAMAGYDKETVEAQEVAAKVTWLIDSDGGRELRQRTQAAMQRAEEALSDDGESKAALMNLATQWKSTNDDGVIN</sequence>
<accession>A0ACD5VS91</accession>
<dbReference type="EnsemblPlants" id="AVESA.00010b.r2.3CG0504340.1">
    <property type="protein sequence ID" value="AVESA.00010b.r2.3CG0504340.1.CDS.1"/>
    <property type="gene ID" value="AVESA.00010b.r2.3CG0504340"/>
</dbReference>
<keyword evidence="2" id="KW-1185">Reference proteome</keyword>
<name>A0ACD5VS91_AVESA</name>